<dbReference type="SMART" id="SM00164">
    <property type="entry name" value="TBC"/>
    <property type="match status" value="1"/>
</dbReference>
<evidence type="ECO:0000259" key="4">
    <source>
        <dbReference type="PROSITE" id="PS50086"/>
    </source>
</evidence>
<sequence>MANLQLEEPSRHLLCASQPTFALSKGTLSARASLMILAARLGSPAPVTHPSATARRPGVMGARPNRSESNGAKTASKDWVRRREMLVDQALEDDDLEALKRISALPGGFGSDASRKKVWPVLLNTAHYFAAAGPSQATHATSMNGHGQHHSESAEDDSPDVNSGTEHPDESQVLLDTKRSFVSYPKHLAPETKRVMQADLQHLIVGVLREYPSLSYFQGFHDIMSVLYLTYIPIPEPPRSRSSSRNRVQRERGEKPVNGGMTGEKRGRSASPRRVATHPDTLSPLDGSAGTVERHRGGANWKTLRQLAAVVSLCRIRDAMGKGLEGMMGLLRILKRVLKAADPELARFSSHISPVPTLPFFALSWILCLFSHDVDSLEPIQRMFDFLLARNPISAIYLAVAILVAKKPQMFRMAKGLGSEGERDPSLLHPLFARLPPLYADTPDAPQPDIAPSQRADDDPNPYEPIPLSLVFALTDKLMVQYPWDEAPIRGDEIMGEGSVVYSYEREIAARKDFESGWTLETAVQLVDKEVVKPGSGEADEDEEPSLPVIKRLRWRIRVPRDKAGTAVAVGIVLVGVGIAAYSTRAGGSRSDWRRWWAAVIHEWVGTNSGVGRAREYWRVWVGVVENVVGSVRDAVV</sequence>
<dbReference type="EMBL" id="RSCD01000001">
    <property type="protein sequence ID" value="RSH95367.1"/>
    <property type="molecule type" value="Genomic_DNA"/>
</dbReference>
<dbReference type="PROSITE" id="PS50086">
    <property type="entry name" value="TBC_RABGAP"/>
    <property type="match status" value="1"/>
</dbReference>
<feature type="transmembrane region" description="Helical" evidence="3">
    <location>
        <begin position="386"/>
        <end position="405"/>
    </location>
</feature>
<dbReference type="OrthoDB" id="206700at2759"/>
<keyword evidence="3" id="KW-1133">Transmembrane helix</keyword>
<keyword evidence="3" id="KW-0472">Membrane</keyword>
<dbReference type="GO" id="GO:0006888">
    <property type="term" value="P:endoplasmic reticulum to Golgi vesicle-mediated transport"/>
    <property type="evidence" value="ECO:0007669"/>
    <property type="project" value="TreeGrafter"/>
</dbReference>
<keyword evidence="1" id="KW-0343">GTPase activation</keyword>
<dbReference type="PANTHER" id="PTHR20913:SF7">
    <property type="entry name" value="RE60063P"/>
    <property type="match status" value="1"/>
</dbReference>
<proteinExistence type="predicted"/>
<dbReference type="GO" id="GO:0005096">
    <property type="term" value="F:GTPase activator activity"/>
    <property type="evidence" value="ECO:0007669"/>
    <property type="project" value="UniProtKB-KW"/>
</dbReference>
<reference evidence="5 6" key="1">
    <citation type="submission" date="2018-11" db="EMBL/GenBank/DDBJ databases">
        <title>Genome sequence of Saitozyma podzolica DSM 27192.</title>
        <authorList>
            <person name="Aliyu H."/>
            <person name="Gorte O."/>
            <person name="Ochsenreither K."/>
        </authorList>
    </citation>
    <scope>NUCLEOTIDE SEQUENCE [LARGE SCALE GENOMIC DNA]</scope>
    <source>
        <strain evidence="5 6">DSM 27192</strain>
    </source>
</reference>
<dbReference type="GO" id="GO:0005789">
    <property type="term" value="C:endoplasmic reticulum membrane"/>
    <property type="evidence" value="ECO:0007669"/>
    <property type="project" value="TreeGrafter"/>
</dbReference>
<dbReference type="InterPro" id="IPR035969">
    <property type="entry name" value="Rab-GAP_TBC_sf"/>
</dbReference>
<feature type="domain" description="Rab-GAP TBC" evidence="4">
    <location>
        <begin position="109"/>
        <end position="391"/>
    </location>
</feature>
<comment type="caution">
    <text evidence="5">The sequence shown here is derived from an EMBL/GenBank/DDBJ whole genome shotgun (WGS) entry which is preliminary data.</text>
</comment>
<dbReference type="AlphaFoldDB" id="A0A427YWA3"/>
<protein>
    <recommendedName>
        <fullName evidence="4">Rab-GAP TBC domain-containing protein</fullName>
    </recommendedName>
</protein>
<dbReference type="InterPro" id="IPR000195">
    <property type="entry name" value="Rab-GAP-TBC_dom"/>
</dbReference>
<dbReference type="Proteomes" id="UP000279259">
    <property type="component" value="Unassembled WGS sequence"/>
</dbReference>
<dbReference type="STRING" id="1890683.A0A427YWA3"/>
<dbReference type="Pfam" id="PF00566">
    <property type="entry name" value="RabGAP-TBC"/>
    <property type="match status" value="2"/>
</dbReference>
<dbReference type="PANTHER" id="PTHR20913">
    <property type="entry name" value="TBC1 DOMAIN FAMILY MEMBER 20/GTPASE"/>
    <property type="match status" value="1"/>
</dbReference>
<evidence type="ECO:0000313" key="5">
    <source>
        <dbReference type="EMBL" id="RSH95367.1"/>
    </source>
</evidence>
<evidence type="ECO:0000256" key="2">
    <source>
        <dbReference type="SAM" id="MobiDB-lite"/>
    </source>
</evidence>
<organism evidence="5 6">
    <name type="scientific">Saitozyma podzolica</name>
    <dbReference type="NCBI Taxonomy" id="1890683"/>
    <lineage>
        <taxon>Eukaryota</taxon>
        <taxon>Fungi</taxon>
        <taxon>Dikarya</taxon>
        <taxon>Basidiomycota</taxon>
        <taxon>Agaricomycotina</taxon>
        <taxon>Tremellomycetes</taxon>
        <taxon>Tremellales</taxon>
        <taxon>Trimorphomycetaceae</taxon>
        <taxon>Saitozyma</taxon>
    </lineage>
</organism>
<keyword evidence="3" id="KW-0812">Transmembrane</keyword>
<keyword evidence="6" id="KW-1185">Reference proteome</keyword>
<evidence type="ECO:0000313" key="6">
    <source>
        <dbReference type="Proteomes" id="UP000279259"/>
    </source>
</evidence>
<feature type="transmembrane region" description="Helical" evidence="3">
    <location>
        <begin position="564"/>
        <end position="583"/>
    </location>
</feature>
<feature type="region of interest" description="Disordered" evidence="2">
    <location>
        <begin position="235"/>
        <end position="294"/>
    </location>
</feature>
<dbReference type="SUPFAM" id="SSF47923">
    <property type="entry name" value="Ypt/Rab-GAP domain of gyp1p"/>
    <property type="match status" value="2"/>
</dbReference>
<evidence type="ECO:0000256" key="3">
    <source>
        <dbReference type="SAM" id="Phobius"/>
    </source>
</evidence>
<feature type="region of interest" description="Disordered" evidence="2">
    <location>
        <begin position="47"/>
        <end position="76"/>
    </location>
</feature>
<feature type="region of interest" description="Disordered" evidence="2">
    <location>
        <begin position="137"/>
        <end position="175"/>
    </location>
</feature>
<dbReference type="Gene3D" id="1.10.8.1310">
    <property type="match status" value="1"/>
</dbReference>
<dbReference type="Gene3D" id="1.10.472.80">
    <property type="entry name" value="Ypt/Rab-GAP domain of gyp1p, domain 3"/>
    <property type="match status" value="1"/>
</dbReference>
<name>A0A427YWA3_9TREE</name>
<gene>
    <name evidence="5" type="ORF">EHS25_000454</name>
</gene>
<dbReference type="InterPro" id="IPR045913">
    <property type="entry name" value="TBC20/Gyp8-like"/>
</dbReference>
<evidence type="ECO:0000256" key="1">
    <source>
        <dbReference type="ARBA" id="ARBA00022468"/>
    </source>
</evidence>
<accession>A0A427YWA3</accession>